<feature type="region of interest" description="Disordered" evidence="1">
    <location>
        <begin position="122"/>
        <end position="143"/>
    </location>
</feature>
<sequence>MDGISNVGGNVSINNIGAMTVGAAGVNATGGIDLPVASSAGSAANLTLNGVLASAGGNINSLAGNNISVNADVATSAPGLVTLTAVNGVITYAAGVSISDAHGTVIPVPVVPPAVMPVNPASPAAPVAPSPPDGGVSGDARRDASIECRRSGCNVDTRRCRDCHAGRSAIRRQ</sequence>
<gene>
    <name evidence="2" type="ORF">LMG31841_04632</name>
</gene>
<comment type="caution">
    <text evidence="2">The sequence shown here is derived from an EMBL/GenBank/DDBJ whole genome shotgun (WGS) entry which is preliminary data.</text>
</comment>
<dbReference type="EMBL" id="CAJQZC010000010">
    <property type="protein sequence ID" value="CAG4916974.1"/>
    <property type="molecule type" value="Genomic_DNA"/>
</dbReference>
<organism evidence="2 3">
    <name type="scientific">Paraburkholderia saeva</name>
    <dbReference type="NCBI Taxonomy" id="2777537"/>
    <lineage>
        <taxon>Bacteria</taxon>
        <taxon>Pseudomonadati</taxon>
        <taxon>Pseudomonadota</taxon>
        <taxon>Betaproteobacteria</taxon>
        <taxon>Burkholderiales</taxon>
        <taxon>Burkholderiaceae</taxon>
        <taxon>Paraburkholderia</taxon>
    </lineage>
</organism>
<accession>A0A9N8S099</accession>
<reference evidence="2" key="1">
    <citation type="submission" date="2021-04" db="EMBL/GenBank/DDBJ databases">
        <authorList>
            <person name="Vanwijnsberghe S."/>
        </authorList>
    </citation>
    <scope>NUCLEOTIDE SEQUENCE</scope>
    <source>
        <strain evidence="2">LMG 31841</strain>
    </source>
</reference>
<proteinExistence type="predicted"/>
<evidence type="ECO:0000256" key="1">
    <source>
        <dbReference type="SAM" id="MobiDB-lite"/>
    </source>
</evidence>
<dbReference type="AlphaFoldDB" id="A0A9N8S099"/>
<dbReference type="RefSeq" id="WP_228882050.1">
    <property type="nucleotide sequence ID" value="NZ_CAJQZC010000010.1"/>
</dbReference>
<name>A0A9N8S099_9BURK</name>
<evidence type="ECO:0000313" key="2">
    <source>
        <dbReference type="EMBL" id="CAG4916974.1"/>
    </source>
</evidence>
<keyword evidence="3" id="KW-1185">Reference proteome</keyword>
<protein>
    <submittedName>
        <fullName evidence="2">Uncharacterized protein</fullName>
    </submittedName>
</protein>
<evidence type="ECO:0000313" key="3">
    <source>
        <dbReference type="Proteomes" id="UP000789704"/>
    </source>
</evidence>
<dbReference type="Proteomes" id="UP000789704">
    <property type="component" value="Unassembled WGS sequence"/>
</dbReference>